<reference evidence="5 6" key="1">
    <citation type="journal article" date="2018" name="Nat. Biotechnol.">
        <title>A standardized bacterial taxonomy based on genome phylogeny substantially revises the tree of life.</title>
        <authorList>
            <person name="Parks D.H."/>
            <person name="Chuvochina M."/>
            <person name="Waite D.W."/>
            <person name="Rinke C."/>
            <person name="Skarshewski A."/>
            <person name="Chaumeil P.A."/>
            <person name="Hugenholtz P."/>
        </authorList>
    </citation>
    <scope>NUCLEOTIDE SEQUENCE [LARGE SCALE GENOMIC DNA]</scope>
    <source>
        <strain evidence="5">UBA9669</strain>
    </source>
</reference>
<dbReference type="PANTHER" id="PTHR20842">
    <property type="entry name" value="PROTEASE S51 ALPHA-ASPARTYL DIPEPTIDASE"/>
    <property type="match status" value="1"/>
</dbReference>
<accession>A0A3D2SSN7</accession>
<dbReference type="Proteomes" id="UP000263596">
    <property type="component" value="Unassembled WGS sequence"/>
</dbReference>
<evidence type="ECO:0000256" key="2">
    <source>
        <dbReference type="ARBA" id="ARBA00022670"/>
    </source>
</evidence>
<organism evidence="5 6">
    <name type="scientific">Acinetobacter ursingii</name>
    <dbReference type="NCBI Taxonomy" id="108980"/>
    <lineage>
        <taxon>Bacteria</taxon>
        <taxon>Pseudomonadati</taxon>
        <taxon>Pseudomonadota</taxon>
        <taxon>Gammaproteobacteria</taxon>
        <taxon>Moraxellales</taxon>
        <taxon>Moraxellaceae</taxon>
        <taxon>Acinetobacter</taxon>
    </lineage>
</organism>
<dbReference type="InterPro" id="IPR005320">
    <property type="entry name" value="Peptidase_S51"/>
</dbReference>
<keyword evidence="3" id="KW-0378">Hydrolase</keyword>
<keyword evidence="4" id="KW-0720">Serine protease</keyword>
<dbReference type="Pfam" id="PF03575">
    <property type="entry name" value="Peptidase_S51"/>
    <property type="match status" value="1"/>
</dbReference>
<dbReference type="PANTHER" id="PTHR20842:SF0">
    <property type="entry name" value="ALPHA-ASPARTYL DIPEPTIDASE"/>
    <property type="match status" value="1"/>
</dbReference>
<dbReference type="InterPro" id="IPR029062">
    <property type="entry name" value="Class_I_gatase-like"/>
</dbReference>
<evidence type="ECO:0000256" key="3">
    <source>
        <dbReference type="ARBA" id="ARBA00022801"/>
    </source>
</evidence>
<comment type="similarity">
    <text evidence="1">Belongs to the peptidase S51 family.</text>
</comment>
<dbReference type="Gene3D" id="3.40.50.880">
    <property type="match status" value="1"/>
</dbReference>
<evidence type="ECO:0000313" key="5">
    <source>
        <dbReference type="EMBL" id="HCK31842.1"/>
    </source>
</evidence>
<proteinExistence type="inferred from homology"/>
<dbReference type="AlphaFoldDB" id="A0A3D2SSN7"/>
<gene>
    <name evidence="5" type="ORF">DHW29_17870</name>
</gene>
<dbReference type="GO" id="GO:0006508">
    <property type="term" value="P:proteolysis"/>
    <property type="evidence" value="ECO:0007669"/>
    <property type="project" value="UniProtKB-KW"/>
</dbReference>
<name>A0A3D2SSN7_9GAMM</name>
<evidence type="ECO:0000256" key="1">
    <source>
        <dbReference type="ARBA" id="ARBA00006534"/>
    </source>
</evidence>
<dbReference type="SUPFAM" id="SSF52317">
    <property type="entry name" value="Class I glutamine amidotransferase-like"/>
    <property type="match status" value="1"/>
</dbReference>
<dbReference type="GO" id="GO:0008236">
    <property type="term" value="F:serine-type peptidase activity"/>
    <property type="evidence" value="ECO:0007669"/>
    <property type="project" value="UniProtKB-KW"/>
</dbReference>
<dbReference type="RefSeq" id="WP_049174274.1">
    <property type="nucleotide sequence ID" value="NZ_BKFK01000001.1"/>
</dbReference>
<evidence type="ECO:0000256" key="4">
    <source>
        <dbReference type="ARBA" id="ARBA00022825"/>
    </source>
</evidence>
<evidence type="ECO:0000313" key="6">
    <source>
        <dbReference type="Proteomes" id="UP000263596"/>
    </source>
</evidence>
<protein>
    <submittedName>
        <fullName evidence="5">Peptidase</fullName>
    </submittedName>
</protein>
<keyword evidence="2" id="KW-0645">Protease</keyword>
<comment type="caution">
    <text evidence="5">The sequence shown here is derived from an EMBL/GenBank/DDBJ whole genome shotgun (WGS) entry which is preliminary data.</text>
</comment>
<dbReference type="EMBL" id="DPVE01000328">
    <property type="protein sequence ID" value="HCK31842.1"/>
    <property type="molecule type" value="Genomic_DNA"/>
</dbReference>
<sequence>MKKIFLAASFADVSSHLALFLNESLQNRSVAFIATASLVEDYRGYVENDRLAFKNLGLNINELDISCSTSESMKTILSESDYIFISGGNTFYLLQELRRTGADQLISDWINRGKPYIGSSAGSIVLAPDIDYIQLMDDIKKAPQLSDTQGLNLIDFYPLPHFNNEPFIEIAHQIYTNYFSQLSLKPIDNDQFIIVDEQ</sequence>